<dbReference type="PANTHER" id="PTHR48098">
    <property type="entry name" value="ENTEROCHELIN ESTERASE-RELATED"/>
    <property type="match status" value="1"/>
</dbReference>
<dbReference type="Gene3D" id="3.40.50.1820">
    <property type="entry name" value="alpha/beta hydrolase"/>
    <property type="match status" value="1"/>
</dbReference>
<dbReference type="Pfam" id="PF00756">
    <property type="entry name" value="Esterase"/>
    <property type="match status" value="1"/>
</dbReference>
<dbReference type="STRING" id="688867.SAMN05660236_2313"/>
<evidence type="ECO:0000313" key="2">
    <source>
        <dbReference type="Proteomes" id="UP000190961"/>
    </source>
</evidence>
<dbReference type="InterPro" id="IPR029058">
    <property type="entry name" value="AB_hydrolase_fold"/>
</dbReference>
<name>A0A1T5KLL0_9BACT</name>
<dbReference type="RefSeq" id="WP_317043551.1">
    <property type="nucleotide sequence ID" value="NZ_FUZU01000001.1"/>
</dbReference>
<dbReference type="InterPro" id="IPR000801">
    <property type="entry name" value="Esterase-like"/>
</dbReference>
<proteinExistence type="predicted"/>
<keyword evidence="2" id="KW-1185">Reference proteome</keyword>
<dbReference type="InterPro" id="IPR050583">
    <property type="entry name" value="Mycobacterial_A85_antigen"/>
</dbReference>
<organism evidence="1 2">
    <name type="scientific">Ohtaekwangia koreensis</name>
    <dbReference type="NCBI Taxonomy" id="688867"/>
    <lineage>
        <taxon>Bacteria</taxon>
        <taxon>Pseudomonadati</taxon>
        <taxon>Bacteroidota</taxon>
        <taxon>Cytophagia</taxon>
        <taxon>Cytophagales</taxon>
        <taxon>Fulvivirgaceae</taxon>
        <taxon>Ohtaekwangia</taxon>
    </lineage>
</organism>
<evidence type="ECO:0000313" key="1">
    <source>
        <dbReference type="EMBL" id="SKC64339.1"/>
    </source>
</evidence>
<dbReference type="PANTHER" id="PTHR48098:SF1">
    <property type="entry name" value="DIACYLGLYCEROL ACYLTRANSFERASE_MYCOLYLTRANSFERASE AG85A"/>
    <property type="match status" value="1"/>
</dbReference>
<sequence length="307" mass="34637">MSRLKTEYLINSMTSCPVATSKYSTCYSHNTVLKGAVFIIFSILIWAEANSQTVFTPPVKGFDSLRAAIPHGRIDTLYYQSKTVGVTRRALVYTPPGFLLNKKYPVLYLLHGLAGSDIEWSCNAPPQIILDNLYAEKKLQPMIVVMPNGRAMKNDRPIGDFFDSAKVKAFATFERDLLDDLIPQVEKSYPVYKDRRFRAIAGLSMGGGQALNFGLGNPGTFAYVGGFAPAPNTRVPEVLVPDLHKIRNMKLIWISCGVDDYLLWVSQRTHDFLKAKNVPHIFYTEPGAHEFNVWRNDLYVFSQLLFR</sequence>
<dbReference type="AlphaFoldDB" id="A0A1T5KLL0"/>
<dbReference type="GO" id="GO:0016747">
    <property type="term" value="F:acyltransferase activity, transferring groups other than amino-acyl groups"/>
    <property type="evidence" value="ECO:0007669"/>
    <property type="project" value="TreeGrafter"/>
</dbReference>
<dbReference type="Proteomes" id="UP000190961">
    <property type="component" value="Unassembled WGS sequence"/>
</dbReference>
<dbReference type="EMBL" id="FUZU01000001">
    <property type="protein sequence ID" value="SKC64339.1"/>
    <property type="molecule type" value="Genomic_DNA"/>
</dbReference>
<reference evidence="1 2" key="1">
    <citation type="submission" date="2017-02" db="EMBL/GenBank/DDBJ databases">
        <authorList>
            <person name="Peterson S.W."/>
        </authorList>
    </citation>
    <scope>NUCLEOTIDE SEQUENCE [LARGE SCALE GENOMIC DNA]</scope>
    <source>
        <strain evidence="1 2">DSM 25262</strain>
    </source>
</reference>
<gene>
    <name evidence="1" type="ORF">SAMN05660236_2313</name>
</gene>
<dbReference type="SUPFAM" id="SSF53474">
    <property type="entry name" value="alpha/beta-Hydrolases"/>
    <property type="match status" value="1"/>
</dbReference>
<accession>A0A1T5KLL0</accession>
<protein>
    <submittedName>
        <fullName evidence="1">Enterochelin esterase</fullName>
    </submittedName>
</protein>